<evidence type="ECO:0000256" key="13">
    <source>
        <dbReference type="ARBA" id="ARBA00023157"/>
    </source>
</evidence>
<protein>
    <submittedName>
        <fullName evidence="17">PVI-C</fullName>
    </submittedName>
</protein>
<evidence type="ECO:0000256" key="2">
    <source>
        <dbReference type="ARBA" id="ARBA00022562"/>
    </source>
</evidence>
<keyword evidence="1" id="KW-0167">Capsid protein</keyword>
<dbReference type="Proteomes" id="UP000680608">
    <property type="component" value="Segment"/>
</dbReference>
<reference evidence="17 18" key="1">
    <citation type="submission" date="2019-03" db="EMBL/GenBank/DDBJ databases">
        <title>Histologic, ultrastructural, and complete genome sequence of a siadenovirus in a Pacific parrotlet (Forpus coelestis).</title>
        <authorList>
            <person name="Gregory C.R."/>
            <person name="Nilsen R.A."/>
            <person name="Linn S.C."/>
            <person name="Hokamp J.A."/>
            <person name="Cianciolo R.E."/>
            <person name="Ritchie B.W."/>
        </authorList>
    </citation>
    <scope>NUCLEOTIDE SEQUENCE [LARGE SCALE GENOMIC DNA]</scope>
    <source>
        <strain evidence="17">IDL19-3602</strain>
    </source>
</reference>
<dbReference type="GO" id="GO:0043657">
    <property type="term" value="C:host cell"/>
    <property type="evidence" value="ECO:0007669"/>
    <property type="project" value="GOC"/>
</dbReference>
<organism evidence="17 18">
    <name type="scientific">Psittacine adenovirus 5</name>
    <dbReference type="NCBI Taxonomy" id="2499624"/>
    <lineage>
        <taxon>Viruses</taxon>
        <taxon>Varidnaviria</taxon>
        <taxon>Bamfordvirae</taxon>
        <taxon>Preplasmiviricota</taxon>
        <taxon>Polisuviricotina</taxon>
        <taxon>Pharingeaviricetes</taxon>
        <taxon>Rowavirales</taxon>
        <taxon>Adenoviridae</taxon>
        <taxon>Siadenovirus</taxon>
        <taxon>Siadenovirus viridis</taxon>
        <taxon>Psittacine siadenovirus D</taxon>
    </lineage>
</organism>
<evidence type="ECO:0000256" key="14">
    <source>
        <dbReference type="ARBA" id="ARBA00023200"/>
    </source>
</evidence>
<keyword evidence="14" id="KW-1035">Host cytoplasm</keyword>
<keyword evidence="15" id="KW-1160">Virus entry into host cell</keyword>
<evidence type="ECO:0000256" key="9">
    <source>
        <dbReference type="ARBA" id="ARBA00022950"/>
    </source>
</evidence>
<keyword evidence="2" id="KW-1048">Host nucleus</keyword>
<keyword evidence="7" id="KW-0946">Virion</keyword>
<accession>A0A5J6DD17</accession>
<dbReference type="EMBL" id="MK695679">
    <property type="protein sequence ID" value="QER78605.1"/>
    <property type="molecule type" value="Genomic_DNA"/>
</dbReference>
<evidence type="ECO:0000256" key="15">
    <source>
        <dbReference type="ARBA" id="ARBA00023296"/>
    </source>
</evidence>
<evidence type="ECO:0000256" key="6">
    <source>
        <dbReference type="ARBA" id="ARBA00022843"/>
    </source>
</evidence>
<evidence type="ECO:0000256" key="5">
    <source>
        <dbReference type="ARBA" id="ARBA00022612"/>
    </source>
</evidence>
<evidence type="ECO:0000256" key="7">
    <source>
        <dbReference type="ARBA" id="ARBA00022844"/>
    </source>
</evidence>
<keyword evidence="11" id="KW-1174">Viral penetration via lysis of host organellar membrane</keyword>
<sequence>MQHQLLLELLLRLKIQGNFYSFQMYSNLAPRLGQTSLPSYSIGTTELRGGKINWGSLGSSISNAFRSTGRFLGNAATRFANSQAFRDIKQGINDSGLVRNIAGLAGDTLSSLVDVGRLKLESELQNLRNRALNAIPADQLAQILANYQQTHDRVPPPVTSEALPLSTPADTQMPRKRPIIEEIVDDDSIGSVNVPTVSATPALPSVPAISFNKRPRIRGTGELEWQRQLNSMLGQGVKFTSANQCY</sequence>
<keyword evidence="5" id="KW-1188">Viral release from host cell</keyword>
<keyword evidence="9" id="KW-0118">Viral capsid assembly</keyword>
<dbReference type="GO" id="GO:0075521">
    <property type="term" value="P:microtubule-dependent intracellular transport of viral material towards nucleus"/>
    <property type="evidence" value="ECO:0007669"/>
    <property type="project" value="UniProtKB-KW"/>
</dbReference>
<evidence type="ECO:0000313" key="17">
    <source>
        <dbReference type="EMBL" id="QER78605.1"/>
    </source>
</evidence>
<keyword evidence="6" id="KW-0832">Ubl conjugation</keyword>
<keyword evidence="18" id="KW-1185">Reference proteome</keyword>
<dbReference type="GO" id="GO:0039664">
    <property type="term" value="P:lysis of host organelle involved in viral entry into host cell"/>
    <property type="evidence" value="ECO:0007669"/>
    <property type="project" value="UniProtKB-KW"/>
</dbReference>
<name>A0A5J6DD17_9ADEN</name>
<evidence type="ECO:0000256" key="11">
    <source>
        <dbReference type="ARBA" id="ARBA00023099"/>
    </source>
</evidence>
<evidence type="ECO:0000256" key="16">
    <source>
        <dbReference type="SAM" id="MobiDB-lite"/>
    </source>
</evidence>
<evidence type="ECO:0000256" key="10">
    <source>
        <dbReference type="ARBA" id="ARBA00022952"/>
    </source>
</evidence>
<evidence type="ECO:0000313" key="18">
    <source>
        <dbReference type="Proteomes" id="UP000680608"/>
    </source>
</evidence>
<dbReference type="GO" id="GO:0019028">
    <property type="term" value="C:viral capsid"/>
    <property type="evidence" value="ECO:0007669"/>
    <property type="project" value="UniProtKB-KW"/>
</dbReference>
<keyword evidence="3" id="KW-0945">Host-virus interaction</keyword>
<evidence type="ECO:0000256" key="3">
    <source>
        <dbReference type="ARBA" id="ARBA00022581"/>
    </source>
</evidence>
<keyword evidence="8" id="KW-0426">Late protein</keyword>
<evidence type="ECO:0000256" key="12">
    <source>
        <dbReference type="ARBA" id="ARBA00023120"/>
    </source>
</evidence>
<dbReference type="CDD" id="cd01901">
    <property type="entry name" value="Ntn_hydrolase"/>
    <property type="match status" value="1"/>
</dbReference>
<keyword evidence="10" id="KW-1177">Microtubular inwards viral transport</keyword>
<evidence type="ECO:0000256" key="4">
    <source>
        <dbReference type="ARBA" id="ARBA00022595"/>
    </source>
</evidence>
<evidence type="ECO:0000256" key="8">
    <source>
        <dbReference type="ARBA" id="ARBA00022921"/>
    </source>
</evidence>
<dbReference type="InterPro" id="IPR004243">
    <property type="entry name" value="McpVI"/>
</dbReference>
<evidence type="ECO:0000256" key="1">
    <source>
        <dbReference type="ARBA" id="ARBA00022561"/>
    </source>
</evidence>
<proteinExistence type="predicted"/>
<dbReference type="Pfam" id="PF02993">
    <property type="entry name" value="MCPVI"/>
    <property type="match status" value="1"/>
</dbReference>
<keyword evidence="12" id="KW-1176">Cytoplasmic inwards viral transport</keyword>
<feature type="region of interest" description="Disordered" evidence="16">
    <location>
        <begin position="153"/>
        <end position="172"/>
    </location>
</feature>
<keyword evidence="13" id="KW-1015">Disulfide bond</keyword>
<keyword evidence="4" id="KW-1162">Viral penetration into host cytoplasm</keyword>